<sequence length="381" mass="41022">MKPHLFLASLSILPAFGGEILVPETTGGNWQWSISAGPSYRHVGSLEIHSGSRSSAFPLPSLVGSDVLSVPPIGDLTDSSDRTYDDGYVRQDAGTAADGSTWNWGYDHPGQIQGDQLVFSATGARSIRSDLRTAPAFGPSRRDSLRGIAPHLQLDGVSPREIGGFRLGLSAGFDFTQVDQSTTFSNFAVTQTRDDYRIDFTDAYDLNGVIPPLAPYAGSYGGPGPLIHNLPSHRISTETLINSESALVTNRVSSAIDIDVFSLTLGPTLSRRQGPFDYSVQAGVILNVYHWQARQGEQLNATTSASTATLARWNESDSGTKFRPGVFAQGDMAYRISEDVSIGAYLRLDLATEFRAQAGPTVYRVAPTGLSTGLMLRYQLP</sequence>
<reference evidence="1 2" key="1">
    <citation type="submission" date="2024-02" db="EMBL/GenBank/DDBJ databases">
        <title>Haloferula sargassicola NBRC 104335.</title>
        <authorList>
            <person name="Ichikawa N."/>
            <person name="Katano-Makiyama Y."/>
            <person name="Hidaka K."/>
        </authorList>
    </citation>
    <scope>NUCLEOTIDE SEQUENCE [LARGE SCALE GENOMIC DNA]</scope>
    <source>
        <strain evidence="1 2">NBRC 104335</strain>
    </source>
</reference>
<accession>A0ABP9UUW3</accession>
<protein>
    <submittedName>
        <fullName evidence="1">Uncharacterized protein</fullName>
    </submittedName>
</protein>
<keyword evidence="2" id="KW-1185">Reference proteome</keyword>
<organism evidence="1 2">
    <name type="scientific">Haloferula sargassicola</name>
    <dbReference type="NCBI Taxonomy" id="490096"/>
    <lineage>
        <taxon>Bacteria</taxon>
        <taxon>Pseudomonadati</taxon>
        <taxon>Verrucomicrobiota</taxon>
        <taxon>Verrucomicrobiia</taxon>
        <taxon>Verrucomicrobiales</taxon>
        <taxon>Verrucomicrobiaceae</taxon>
        <taxon>Haloferula</taxon>
    </lineage>
</organism>
<dbReference type="Proteomes" id="UP001476282">
    <property type="component" value="Unassembled WGS sequence"/>
</dbReference>
<evidence type="ECO:0000313" key="2">
    <source>
        <dbReference type="Proteomes" id="UP001476282"/>
    </source>
</evidence>
<evidence type="ECO:0000313" key="1">
    <source>
        <dbReference type="EMBL" id="GAA5484506.1"/>
    </source>
</evidence>
<proteinExistence type="predicted"/>
<gene>
    <name evidence="1" type="ORF">Hsar01_03750</name>
</gene>
<name>A0ABP9UUW3_9BACT</name>
<dbReference type="EMBL" id="BAABRI010000027">
    <property type="protein sequence ID" value="GAA5484506.1"/>
    <property type="molecule type" value="Genomic_DNA"/>
</dbReference>
<dbReference type="RefSeq" id="WP_353568605.1">
    <property type="nucleotide sequence ID" value="NZ_BAABRI010000027.1"/>
</dbReference>
<comment type="caution">
    <text evidence="1">The sequence shown here is derived from an EMBL/GenBank/DDBJ whole genome shotgun (WGS) entry which is preliminary data.</text>
</comment>